<dbReference type="EMBL" id="KQ965741">
    <property type="protein sequence ID" value="KXS18727.1"/>
    <property type="molecule type" value="Genomic_DNA"/>
</dbReference>
<evidence type="ECO:0000313" key="1">
    <source>
        <dbReference type="EMBL" id="KXS18727.1"/>
    </source>
</evidence>
<protein>
    <submittedName>
        <fullName evidence="1">Uncharacterized protein</fullName>
    </submittedName>
</protein>
<dbReference type="Proteomes" id="UP000070544">
    <property type="component" value="Unassembled WGS sequence"/>
</dbReference>
<gene>
    <name evidence="1" type="ORF">M427DRAFT_29618</name>
</gene>
<evidence type="ECO:0000313" key="2">
    <source>
        <dbReference type="Proteomes" id="UP000070544"/>
    </source>
</evidence>
<proteinExistence type="predicted"/>
<sequence>MTKFLCEEDAISQPIEGDAASAAEVSWGRLNGNARLDETAPLACTSGTGIRGSYSDFLKRYFEEAGGVDEENDDGRLTYGTTTPAASSIDSTPDVPLSKAAITAARAKTVPMLISSAVLDLKGELAYLKRVNAALLADTARNIVMIKDEINHLRTSMAESRAEILEGIEAIQRKIAKLEQVYHEDDDSFVKVQKLAHDSSKPPRTITV</sequence>
<name>A0A139APP5_GONPJ</name>
<reference evidence="1 2" key="1">
    <citation type="journal article" date="2015" name="Genome Biol. Evol.">
        <title>Phylogenomic analyses indicate that early fungi evolved digesting cell walls of algal ancestors of land plants.</title>
        <authorList>
            <person name="Chang Y."/>
            <person name="Wang S."/>
            <person name="Sekimoto S."/>
            <person name="Aerts A.L."/>
            <person name="Choi C."/>
            <person name="Clum A."/>
            <person name="LaButti K.M."/>
            <person name="Lindquist E.A."/>
            <person name="Yee Ngan C."/>
            <person name="Ohm R.A."/>
            <person name="Salamov A.A."/>
            <person name="Grigoriev I.V."/>
            <person name="Spatafora J.W."/>
            <person name="Berbee M.L."/>
        </authorList>
    </citation>
    <scope>NUCLEOTIDE SEQUENCE [LARGE SCALE GENOMIC DNA]</scope>
    <source>
        <strain evidence="1 2">JEL478</strain>
    </source>
</reference>
<dbReference type="AlphaFoldDB" id="A0A139APP5"/>
<keyword evidence="2" id="KW-1185">Reference proteome</keyword>
<organism evidence="1 2">
    <name type="scientific">Gonapodya prolifera (strain JEL478)</name>
    <name type="common">Monoblepharis prolifera</name>
    <dbReference type="NCBI Taxonomy" id="1344416"/>
    <lineage>
        <taxon>Eukaryota</taxon>
        <taxon>Fungi</taxon>
        <taxon>Fungi incertae sedis</taxon>
        <taxon>Chytridiomycota</taxon>
        <taxon>Chytridiomycota incertae sedis</taxon>
        <taxon>Monoblepharidomycetes</taxon>
        <taxon>Monoblepharidales</taxon>
        <taxon>Gonapodyaceae</taxon>
        <taxon>Gonapodya</taxon>
    </lineage>
</organism>
<accession>A0A139APP5</accession>